<dbReference type="Proteomes" id="UP000193560">
    <property type="component" value="Unassembled WGS sequence"/>
</dbReference>
<dbReference type="EMBL" id="MCGE01000006">
    <property type="protein sequence ID" value="ORZ20740.1"/>
    <property type="molecule type" value="Genomic_DNA"/>
</dbReference>
<keyword evidence="3" id="KW-1185">Reference proteome</keyword>
<accession>A0A1X2IR26</accession>
<evidence type="ECO:0000256" key="1">
    <source>
        <dbReference type="SAM" id="Phobius"/>
    </source>
</evidence>
<comment type="caution">
    <text evidence="2">The sequence shown here is derived from an EMBL/GenBank/DDBJ whole genome shotgun (WGS) entry which is preliminary data.</text>
</comment>
<sequence>MMNASILLYFILWYERCRFFFFLLYLISCILLFCPFFFLSHDSPSFTHSLLI</sequence>
<name>A0A1X2IR26_9FUNG</name>
<gene>
    <name evidence="2" type="ORF">BCR42DRAFT_409400</name>
</gene>
<reference evidence="2 3" key="1">
    <citation type="submission" date="2016-07" db="EMBL/GenBank/DDBJ databases">
        <title>Pervasive Adenine N6-methylation of Active Genes in Fungi.</title>
        <authorList>
            <consortium name="DOE Joint Genome Institute"/>
            <person name="Mondo S.J."/>
            <person name="Dannebaum R.O."/>
            <person name="Kuo R.C."/>
            <person name="Labutti K."/>
            <person name="Haridas S."/>
            <person name="Kuo A."/>
            <person name="Salamov A."/>
            <person name="Ahrendt S.R."/>
            <person name="Lipzen A."/>
            <person name="Sullivan W."/>
            <person name="Andreopoulos W.B."/>
            <person name="Clum A."/>
            <person name="Lindquist E."/>
            <person name="Daum C."/>
            <person name="Ramamoorthy G.K."/>
            <person name="Gryganskyi A."/>
            <person name="Culley D."/>
            <person name="Magnuson J.K."/>
            <person name="James T.Y."/>
            <person name="O'Malley M.A."/>
            <person name="Stajich J.E."/>
            <person name="Spatafora J.W."/>
            <person name="Visel A."/>
            <person name="Grigoriev I.V."/>
        </authorList>
    </citation>
    <scope>NUCLEOTIDE SEQUENCE [LARGE SCALE GENOMIC DNA]</scope>
    <source>
        <strain evidence="2 3">NRRL 1336</strain>
    </source>
</reference>
<keyword evidence="1" id="KW-0812">Transmembrane</keyword>
<organism evidence="2 3">
    <name type="scientific">Absidia repens</name>
    <dbReference type="NCBI Taxonomy" id="90262"/>
    <lineage>
        <taxon>Eukaryota</taxon>
        <taxon>Fungi</taxon>
        <taxon>Fungi incertae sedis</taxon>
        <taxon>Mucoromycota</taxon>
        <taxon>Mucoromycotina</taxon>
        <taxon>Mucoromycetes</taxon>
        <taxon>Mucorales</taxon>
        <taxon>Cunninghamellaceae</taxon>
        <taxon>Absidia</taxon>
    </lineage>
</organism>
<feature type="transmembrane region" description="Helical" evidence="1">
    <location>
        <begin position="20"/>
        <end position="39"/>
    </location>
</feature>
<evidence type="ECO:0000313" key="3">
    <source>
        <dbReference type="Proteomes" id="UP000193560"/>
    </source>
</evidence>
<evidence type="ECO:0000313" key="2">
    <source>
        <dbReference type="EMBL" id="ORZ20740.1"/>
    </source>
</evidence>
<keyword evidence="1" id="KW-1133">Transmembrane helix</keyword>
<dbReference type="AlphaFoldDB" id="A0A1X2IR26"/>
<keyword evidence="1" id="KW-0472">Membrane</keyword>
<protein>
    <submittedName>
        <fullName evidence="2">Uncharacterized protein</fullName>
    </submittedName>
</protein>
<proteinExistence type="predicted"/>